<feature type="compositionally biased region" description="Acidic residues" evidence="7">
    <location>
        <begin position="1787"/>
        <end position="1804"/>
    </location>
</feature>
<feature type="repeat" description="ANK" evidence="6">
    <location>
        <begin position="1569"/>
        <end position="1601"/>
    </location>
</feature>
<evidence type="ECO:0000313" key="9">
    <source>
        <dbReference type="Proteomes" id="UP000005426"/>
    </source>
</evidence>
<evidence type="ECO:0000256" key="2">
    <source>
        <dbReference type="ARBA" id="ARBA00022737"/>
    </source>
</evidence>
<evidence type="ECO:0000256" key="3">
    <source>
        <dbReference type="ARBA" id="ARBA00022771"/>
    </source>
</evidence>
<proteinExistence type="predicted"/>
<reference evidence="8 9" key="1">
    <citation type="journal article" date="2011" name="Genome Biol.">
        <title>Comparative genome sequence analysis underscores mycoparasitism as the ancestral life style of Trichoderma.</title>
        <authorList>
            <person name="Kubicek C.P."/>
            <person name="Herrera-Estrella A."/>
            <person name="Seidl-Seiboth V."/>
            <person name="Martinez D.A."/>
            <person name="Druzhinina I.S."/>
            <person name="Thon M."/>
            <person name="Zeilinger S."/>
            <person name="Casas-Flores S."/>
            <person name="Horwitz B.A."/>
            <person name="Mukherjee P.K."/>
            <person name="Mukherjee M."/>
            <person name="Kredics L."/>
            <person name="Alcaraz L.D."/>
            <person name="Aerts A."/>
            <person name="Antal Z."/>
            <person name="Atanasova L."/>
            <person name="Cervantes-Badillo M.G."/>
            <person name="Challacombe J."/>
            <person name="Chertkov O."/>
            <person name="McCluskey K."/>
            <person name="Coulpier F."/>
            <person name="Deshpande N."/>
            <person name="von Doehren H."/>
            <person name="Ebbole D.J."/>
            <person name="Esquivel-Naranjo E.U."/>
            <person name="Fekete E."/>
            <person name="Flipphi M."/>
            <person name="Glaser F."/>
            <person name="Gomez-Rodriguez E.Y."/>
            <person name="Gruber S."/>
            <person name="Han C."/>
            <person name="Henrissat B."/>
            <person name="Hermosa R."/>
            <person name="Hernandez-Onate M."/>
            <person name="Karaffa L."/>
            <person name="Kosti I."/>
            <person name="Le Crom S."/>
            <person name="Lindquist E."/>
            <person name="Lucas S."/>
            <person name="Luebeck M."/>
            <person name="Luebeck P.S."/>
            <person name="Margeot A."/>
            <person name="Metz B."/>
            <person name="Misra M."/>
            <person name="Nevalainen H."/>
            <person name="Omann M."/>
            <person name="Packer N."/>
            <person name="Perrone G."/>
            <person name="Uresti-Rivera E.E."/>
            <person name="Salamov A."/>
            <person name="Schmoll M."/>
            <person name="Seiboth B."/>
            <person name="Shapiro H."/>
            <person name="Sukno S."/>
            <person name="Tamayo-Ramos J.A."/>
            <person name="Tisch D."/>
            <person name="Wiest A."/>
            <person name="Wilkinson H.H."/>
            <person name="Zhang M."/>
            <person name="Coutinho P.M."/>
            <person name="Kenerley C.M."/>
            <person name="Monte E."/>
            <person name="Baker S.E."/>
            <person name="Grigoriev I.V."/>
        </authorList>
    </citation>
    <scope>NUCLEOTIDE SEQUENCE [LARGE SCALE GENOMIC DNA]</scope>
    <source>
        <strain evidence="9">ATCC 20476 / IMI 206040</strain>
    </source>
</reference>
<evidence type="ECO:0000256" key="5">
    <source>
        <dbReference type="ARBA" id="ARBA00023043"/>
    </source>
</evidence>
<dbReference type="Pfam" id="PF00023">
    <property type="entry name" value="Ank"/>
    <property type="match status" value="3"/>
</dbReference>
<gene>
    <name evidence="8" type="ORF">TRIATDRAFT_315742</name>
</gene>
<feature type="repeat" description="ANK" evidence="6">
    <location>
        <begin position="1002"/>
        <end position="1034"/>
    </location>
</feature>
<dbReference type="SUPFAM" id="SSF57850">
    <property type="entry name" value="RING/U-box"/>
    <property type="match status" value="1"/>
</dbReference>
<dbReference type="HOGENOM" id="CLU_001836_1_0_1"/>
<keyword evidence="2" id="KW-0677">Repeat</keyword>
<feature type="repeat" description="ANK" evidence="6">
    <location>
        <begin position="1183"/>
        <end position="1212"/>
    </location>
</feature>
<accession>G9NKR1</accession>
<dbReference type="PROSITE" id="PS50088">
    <property type="entry name" value="ANK_REPEAT"/>
    <property type="match status" value="7"/>
</dbReference>
<feature type="compositionally biased region" description="Basic and acidic residues" evidence="7">
    <location>
        <begin position="17"/>
        <end position="30"/>
    </location>
</feature>
<evidence type="ECO:0000256" key="6">
    <source>
        <dbReference type="PROSITE-ProRule" id="PRU00023"/>
    </source>
</evidence>
<dbReference type="PROSITE" id="PS50297">
    <property type="entry name" value="ANK_REP_REGION"/>
    <property type="match status" value="7"/>
</dbReference>
<dbReference type="SUPFAM" id="SSF53474">
    <property type="entry name" value="alpha/beta-Hydrolases"/>
    <property type="match status" value="1"/>
</dbReference>
<comment type="caution">
    <text evidence="8">The sequence shown here is derived from an EMBL/GenBank/DDBJ whole genome shotgun (WGS) entry which is preliminary data.</text>
</comment>
<feature type="repeat" description="ANK" evidence="6">
    <location>
        <begin position="1458"/>
        <end position="1490"/>
    </location>
</feature>
<name>G9NKR1_HYPAI</name>
<feature type="repeat" description="ANK" evidence="6">
    <location>
        <begin position="1319"/>
        <end position="1351"/>
    </location>
</feature>
<dbReference type="PANTHER" id="PTHR24198">
    <property type="entry name" value="ANKYRIN REPEAT AND PROTEIN KINASE DOMAIN-CONTAINING PROTEIN"/>
    <property type="match status" value="1"/>
</dbReference>
<feature type="repeat" description="ANK" evidence="6">
    <location>
        <begin position="1425"/>
        <end position="1457"/>
    </location>
</feature>
<dbReference type="SUPFAM" id="SSF48403">
    <property type="entry name" value="Ankyrin repeat"/>
    <property type="match status" value="3"/>
</dbReference>
<keyword evidence="5 6" id="KW-0040">ANK repeat</keyword>
<dbReference type="OrthoDB" id="341259at2759"/>
<dbReference type="Gene3D" id="1.25.40.20">
    <property type="entry name" value="Ankyrin repeat-containing domain"/>
    <property type="match status" value="3"/>
</dbReference>
<organism evidence="8 9">
    <name type="scientific">Hypocrea atroviridis (strain ATCC 20476 / IMI 206040)</name>
    <name type="common">Trichoderma atroviride</name>
    <dbReference type="NCBI Taxonomy" id="452589"/>
    <lineage>
        <taxon>Eukaryota</taxon>
        <taxon>Fungi</taxon>
        <taxon>Dikarya</taxon>
        <taxon>Ascomycota</taxon>
        <taxon>Pezizomycotina</taxon>
        <taxon>Sordariomycetes</taxon>
        <taxon>Hypocreomycetidae</taxon>
        <taxon>Hypocreales</taxon>
        <taxon>Hypocreaceae</taxon>
        <taxon>Trichoderma</taxon>
    </lineage>
</organism>
<evidence type="ECO:0000256" key="7">
    <source>
        <dbReference type="SAM" id="MobiDB-lite"/>
    </source>
</evidence>
<dbReference type="Gene3D" id="3.30.60.90">
    <property type="match status" value="1"/>
</dbReference>
<dbReference type="PANTHER" id="PTHR24198:SF165">
    <property type="entry name" value="ANKYRIN REPEAT-CONTAINING PROTEIN-RELATED"/>
    <property type="match status" value="1"/>
</dbReference>
<dbReference type="STRING" id="452589.G9NKR1"/>
<dbReference type="Pfam" id="PF12796">
    <property type="entry name" value="Ank_2"/>
    <property type="match status" value="3"/>
</dbReference>
<keyword evidence="9" id="KW-1185">Reference proteome</keyword>
<dbReference type="SMART" id="SM00248">
    <property type="entry name" value="ANK"/>
    <property type="match status" value="18"/>
</dbReference>
<sequence length="1811" mass="203936">MTDVNLKLPPTPEEYGANERADSPETRTEDLFSQSGDSISEERQLGLDIVYPLGWSGSYYSGYDLVTVHGIRDDYKTAWTQEDGTWWLKDKLFKHVSIREVDYSYEVDEEAAIFEVDGIGLHAERLLTAYSKDRASFEETEIDRPIIWICHDLGGTIVKEALCRAITNSKKYGKIAILTTTIIFLGTPHQVLSVPDLAEQIRHLLSLPGPDITFGSLEKARKLAYQVNRINKDFLETKLLDRAVILNVVVRNWDETSRKKREKGDNNIPEGDEYDDVPNSVTPFLQHTHFIGQSFEAYGRIQLDVTNHVDLIRGYYWNELWINEISSIFNAEGCITRINRQLLQLQTHILSLAPPTMSTDTSFNPSMADTLFSGWICQQKPYLAFFTADVRPRLMHLYLDGNSLIDIKLISRLFYTHYDSKHGSRKIKKSILYFEFDQGDSRYNNISSMLTYFINMMIWHFWNDFSQESILQDLNFLNVTRGWSLEDLYHFAFDQCPLEQRRWFLERVLEEQSYSEAEYRLILSSSTRDGLAVKDFPATLQINLGDCPVINNSIGQTGNVLEEEMKRLIKERPIYREFQQQLEILLRECENTPHLGYITLNWLKHYPRGRPKSEIATRINEMSPPTAENTVHVIVSSLTPELRERAQRVFNWVKYASEPWSLQSLAEALTVFCFPNQELCFIDLHTEYFIQDIVDSLCGIITVKGNDVKFSHLSFYLVPALGVEGSDEERAAKINGTMAEICLHYLQLENVQDAITESCSEIFEGNEWETPLDAAVISHSRANMAGYAVRFWPCHYEASGPYKPKQLVFQLFANKKARGCWETLLWLLSNPFTRPKRGYISTLPMFAGFGLEDLIDDTIKSETGQSPFNKNCWFAITEAARMGRSDTVRKLLQHVLVDEEELQRALLASAGNGNEDTLNALVEKIPRLEGFQWPKHLFHRASAIGLESVLTLMLQSGYDINEIGDFNQSPPTMTAIWRNCVSSLEVLLDSKHKADLSFKDRDGDTPFTLAVYKGDPRVVEMVLKAGGNLADTDGPNGSGQMLTQIAVYNHRHKAADILIRAGADFNSGEKDDIDKTSLQPPLIIAAKFGALECARVLLTHGADPLVSCAAGTALYEAVANNNIEIARLLLEQEKKPDLDAHPPEEEKLLLRAINTGNADLVSMLVEHGVEFEFADPNGGVFSTPLSRACGNGDLDIVKFLLDKNADINYTGGMSESPLFAAILHSNDDLATYLLQDESIDVHWARHDGVNALIAAYMNPKIVRQLLKRGVSIEHYSSWGTILHMAASRWPKTIKALLEHDPKPNLERVCGDDMEVESDVGCTPLQIACQYQSPDCIEILLKAGANAKFRNKNGMDAVDILLQADHFSKDIVQCLELILFESDYIDGAYVNTKGQTRLHLINNKTPVDVVQLFAKGRALLDRPDNDGFTSLAISIREGNLSVAKYLINQGASVNVFSPSFGSIIHLAVTKGAVDLVKLLIDSGADCEAVDPKYGASLLYTALGIKGNSELQKMVKYLVDEAKVPIDKLGGEFGYPIIKAADMTRTDYTTGIKMLKFLIRRKAQLNVTDSQRRRAVHLACTSQHASGIKLLVEAGAEVDVKDSFGRMPIHFAASSPSNSCVEYLLETQKHMDINAADHDGWTPLLWAARSGHASTITRLIAEKADVWARGCVFDVKDEWSALKLMNFSDRNTTLREQLKPKKRTRTNEEGEEEEWNDDLHDVKAGDKKNVTCKSCLVDIIGTASKCMECPDNFSLCFKCSNYRLLIHDGEHTFRAIEPLYDQKPKDAVDLDENSDPEGTESDDTDVEGYNNYM</sequence>
<dbReference type="InterPro" id="IPR043145">
    <property type="entry name" value="Znf_ZZ_sf"/>
</dbReference>
<feature type="region of interest" description="Disordered" evidence="7">
    <location>
        <begin position="1782"/>
        <end position="1811"/>
    </location>
</feature>
<evidence type="ECO:0000313" key="8">
    <source>
        <dbReference type="EMBL" id="EHK48483.1"/>
    </source>
</evidence>
<dbReference type="Proteomes" id="UP000005426">
    <property type="component" value="Unassembled WGS sequence"/>
</dbReference>
<dbReference type="InterPro" id="IPR029058">
    <property type="entry name" value="AB_hydrolase_fold"/>
</dbReference>
<evidence type="ECO:0000256" key="4">
    <source>
        <dbReference type="ARBA" id="ARBA00022833"/>
    </source>
</evidence>
<keyword evidence="1" id="KW-0479">Metal-binding</keyword>
<protein>
    <submittedName>
        <fullName evidence="8">Ankyrin repeat protein</fullName>
    </submittedName>
</protein>
<dbReference type="OMA" id="VRFWAEH"/>
<dbReference type="GO" id="GO:0008270">
    <property type="term" value="F:zinc ion binding"/>
    <property type="evidence" value="ECO:0007669"/>
    <property type="project" value="UniProtKB-KW"/>
</dbReference>
<keyword evidence="3" id="KW-0863">Zinc-finger</keyword>
<keyword evidence="4" id="KW-0862">Zinc</keyword>
<dbReference type="eggNOG" id="KOG4177">
    <property type="taxonomic scope" value="Eukaryota"/>
</dbReference>
<dbReference type="CDD" id="cd02249">
    <property type="entry name" value="ZZ"/>
    <property type="match status" value="1"/>
</dbReference>
<feature type="region of interest" description="Disordered" evidence="7">
    <location>
        <begin position="1"/>
        <end position="35"/>
    </location>
</feature>
<dbReference type="EMBL" id="ABDG02000018">
    <property type="protein sequence ID" value="EHK48483.1"/>
    <property type="molecule type" value="Genomic_DNA"/>
</dbReference>
<evidence type="ECO:0000256" key="1">
    <source>
        <dbReference type="ARBA" id="ARBA00022723"/>
    </source>
</evidence>
<dbReference type="InterPro" id="IPR002110">
    <property type="entry name" value="Ankyrin_rpt"/>
</dbReference>
<dbReference type="InterPro" id="IPR036770">
    <property type="entry name" value="Ankyrin_rpt-contain_sf"/>
</dbReference>
<feature type="repeat" description="ANK" evidence="6">
    <location>
        <begin position="1637"/>
        <end position="1664"/>
    </location>
</feature>